<feature type="region of interest" description="Disordered" evidence="1">
    <location>
        <begin position="54"/>
        <end position="106"/>
    </location>
</feature>
<protein>
    <submittedName>
        <fullName evidence="2">Uncharacterized protein</fullName>
    </submittedName>
</protein>
<dbReference type="EMBL" id="MU001509">
    <property type="protein sequence ID" value="KAF2439324.1"/>
    <property type="molecule type" value="Genomic_DNA"/>
</dbReference>
<proteinExistence type="predicted"/>
<dbReference type="AlphaFoldDB" id="A0A9P4U5R9"/>
<dbReference type="OrthoDB" id="10579669at2759"/>
<comment type="caution">
    <text evidence="2">The sequence shown here is derived from an EMBL/GenBank/DDBJ whole genome shotgun (WGS) entry which is preliminary data.</text>
</comment>
<gene>
    <name evidence="2" type="ORF">P171DRAFT_120956</name>
</gene>
<evidence type="ECO:0000313" key="2">
    <source>
        <dbReference type="EMBL" id="KAF2439324.1"/>
    </source>
</evidence>
<feature type="compositionally biased region" description="Basic and acidic residues" evidence="1">
    <location>
        <begin position="11"/>
        <end position="34"/>
    </location>
</feature>
<keyword evidence="3" id="KW-1185">Reference proteome</keyword>
<accession>A0A9P4U5R9</accession>
<sequence length="176" mass="19111">MASRSHCGWNRQDKKRTGDIKRGKRDLAVGKRMGDDSGKTCVWGLSWLNGATGEQRATWEGGEVQTDGTQTNSQRSTKSAQAHAGGRNSSEASHWQSRDHTGMNLGDEAWPVAIGATSRRLGGAWNERTGRPGSGCLACTAWGHWPCPTLGVSCMVPASSWSWIVMQRSWSPRNGL</sequence>
<dbReference type="Proteomes" id="UP000799764">
    <property type="component" value="Unassembled WGS sequence"/>
</dbReference>
<organism evidence="2 3">
    <name type="scientific">Karstenula rhodostoma CBS 690.94</name>
    <dbReference type="NCBI Taxonomy" id="1392251"/>
    <lineage>
        <taxon>Eukaryota</taxon>
        <taxon>Fungi</taxon>
        <taxon>Dikarya</taxon>
        <taxon>Ascomycota</taxon>
        <taxon>Pezizomycotina</taxon>
        <taxon>Dothideomycetes</taxon>
        <taxon>Pleosporomycetidae</taxon>
        <taxon>Pleosporales</taxon>
        <taxon>Massarineae</taxon>
        <taxon>Didymosphaeriaceae</taxon>
        <taxon>Karstenula</taxon>
    </lineage>
</organism>
<feature type="region of interest" description="Disordered" evidence="1">
    <location>
        <begin position="1"/>
        <end position="34"/>
    </location>
</feature>
<name>A0A9P4U5R9_9PLEO</name>
<evidence type="ECO:0000313" key="3">
    <source>
        <dbReference type="Proteomes" id="UP000799764"/>
    </source>
</evidence>
<reference evidence="2" key="1">
    <citation type="journal article" date="2020" name="Stud. Mycol.">
        <title>101 Dothideomycetes genomes: a test case for predicting lifestyles and emergence of pathogens.</title>
        <authorList>
            <person name="Haridas S."/>
            <person name="Albert R."/>
            <person name="Binder M."/>
            <person name="Bloem J."/>
            <person name="Labutti K."/>
            <person name="Salamov A."/>
            <person name="Andreopoulos B."/>
            <person name="Baker S."/>
            <person name="Barry K."/>
            <person name="Bills G."/>
            <person name="Bluhm B."/>
            <person name="Cannon C."/>
            <person name="Castanera R."/>
            <person name="Culley D."/>
            <person name="Daum C."/>
            <person name="Ezra D."/>
            <person name="Gonzalez J."/>
            <person name="Henrissat B."/>
            <person name="Kuo A."/>
            <person name="Liang C."/>
            <person name="Lipzen A."/>
            <person name="Lutzoni F."/>
            <person name="Magnuson J."/>
            <person name="Mondo S."/>
            <person name="Nolan M."/>
            <person name="Ohm R."/>
            <person name="Pangilinan J."/>
            <person name="Park H.-J."/>
            <person name="Ramirez L."/>
            <person name="Alfaro M."/>
            <person name="Sun H."/>
            <person name="Tritt A."/>
            <person name="Yoshinaga Y."/>
            <person name="Zwiers L.-H."/>
            <person name="Turgeon B."/>
            <person name="Goodwin S."/>
            <person name="Spatafora J."/>
            <person name="Crous P."/>
            <person name="Grigoriev I."/>
        </authorList>
    </citation>
    <scope>NUCLEOTIDE SEQUENCE</scope>
    <source>
        <strain evidence="2">CBS 690.94</strain>
    </source>
</reference>
<evidence type="ECO:0000256" key="1">
    <source>
        <dbReference type="SAM" id="MobiDB-lite"/>
    </source>
</evidence>
<feature type="compositionally biased region" description="Polar residues" evidence="1">
    <location>
        <begin position="66"/>
        <end position="80"/>
    </location>
</feature>